<accession>A0AAD5V7B9</accession>
<keyword evidence="4" id="KW-1185">Reference proteome</keyword>
<name>A0AAD5V7B9_9APHY</name>
<evidence type="ECO:0000313" key="4">
    <source>
        <dbReference type="Proteomes" id="UP001212997"/>
    </source>
</evidence>
<evidence type="ECO:0000313" key="3">
    <source>
        <dbReference type="EMBL" id="KAJ3488264.1"/>
    </source>
</evidence>
<keyword evidence="2" id="KW-0472">Membrane</keyword>
<comment type="caution">
    <text evidence="3">The sequence shown here is derived from an EMBL/GenBank/DDBJ whole genome shotgun (WGS) entry which is preliminary data.</text>
</comment>
<dbReference type="PANTHER" id="PTHR37848:SF1">
    <property type="entry name" value="SUN DOMAIN-CONTAINING PROTEIN"/>
    <property type="match status" value="1"/>
</dbReference>
<organism evidence="3 4">
    <name type="scientific">Meripilus lineatus</name>
    <dbReference type="NCBI Taxonomy" id="2056292"/>
    <lineage>
        <taxon>Eukaryota</taxon>
        <taxon>Fungi</taxon>
        <taxon>Dikarya</taxon>
        <taxon>Basidiomycota</taxon>
        <taxon>Agaricomycotina</taxon>
        <taxon>Agaricomycetes</taxon>
        <taxon>Polyporales</taxon>
        <taxon>Meripilaceae</taxon>
        <taxon>Meripilus</taxon>
    </lineage>
</organism>
<keyword evidence="2" id="KW-1133">Transmembrane helix</keyword>
<dbReference type="AlphaFoldDB" id="A0AAD5V7B9"/>
<feature type="region of interest" description="Disordered" evidence="1">
    <location>
        <begin position="1"/>
        <end position="44"/>
    </location>
</feature>
<evidence type="ECO:0000256" key="1">
    <source>
        <dbReference type="SAM" id="MobiDB-lite"/>
    </source>
</evidence>
<feature type="compositionally biased region" description="Basic and acidic residues" evidence="1">
    <location>
        <begin position="1"/>
        <end position="10"/>
    </location>
</feature>
<keyword evidence="2" id="KW-0812">Transmembrane</keyword>
<feature type="transmembrane region" description="Helical" evidence="2">
    <location>
        <begin position="323"/>
        <end position="341"/>
    </location>
</feature>
<dbReference type="Proteomes" id="UP001212997">
    <property type="component" value="Unassembled WGS sequence"/>
</dbReference>
<gene>
    <name evidence="3" type="ORF">NLI96_g2990</name>
</gene>
<dbReference type="PANTHER" id="PTHR37848">
    <property type="entry name" value="EXPRESSED PROTEIN"/>
    <property type="match status" value="1"/>
</dbReference>
<evidence type="ECO:0000256" key="2">
    <source>
        <dbReference type="SAM" id="Phobius"/>
    </source>
</evidence>
<protein>
    <submittedName>
        <fullName evidence="3">Uncharacterized protein</fullName>
    </submittedName>
</protein>
<dbReference type="EMBL" id="JANAWD010000071">
    <property type="protein sequence ID" value="KAJ3488264.1"/>
    <property type="molecule type" value="Genomic_DNA"/>
</dbReference>
<feature type="region of interest" description="Disordered" evidence="1">
    <location>
        <begin position="182"/>
        <end position="222"/>
    </location>
</feature>
<sequence length="447" mass="50331">MLIDPKKEEFLNEQEGTPGPSTAVVPHLNDLPPPTFEESVADRPVNPELAHTDIFVPTGGEEPPPSFTPYEAEYFVSGSGSIVSHDPHLNADGEALYRFLLSHSQDHPKYILSIHGSHTETRTESYTETIIDFDFKIDISQHIAAGPVHWSIPDEEPAYRGKMYKEVDGIFAGEGVRLLDTESGGTCSGESRRKAKKQEKKSSKAWSGERRTRGLPPWVGPGTLSMSATSRNPDMDPFKSTVLKSSKTLREWADEYCASNKRLKEFTYEKVVYGWNIGALEAAVLAAIKSTYYSGTTEIKFNLSYSKIHIRANSRFARALSHTWVKVILWILLIYPFIWLYKRFSKRGGGKWEVCGGAYALKRWEPTEPSYLPPPNFHSVMENDGRIVQTDVGAARLIGMREGEWFQKWEGTIKRAVTGRHKSREVMVEPDDHPTSAAMLLDGYHHI</sequence>
<reference evidence="3" key="1">
    <citation type="submission" date="2022-07" db="EMBL/GenBank/DDBJ databases">
        <title>Genome Sequence of Physisporinus lineatus.</title>
        <authorList>
            <person name="Buettner E."/>
        </authorList>
    </citation>
    <scope>NUCLEOTIDE SEQUENCE</scope>
    <source>
        <strain evidence="3">VT162</strain>
    </source>
</reference>
<proteinExistence type="predicted"/>